<organism evidence="1 2">
    <name type="scientific">Helianthus annuus</name>
    <name type="common">Common sunflower</name>
    <dbReference type="NCBI Taxonomy" id="4232"/>
    <lineage>
        <taxon>Eukaryota</taxon>
        <taxon>Viridiplantae</taxon>
        <taxon>Streptophyta</taxon>
        <taxon>Embryophyta</taxon>
        <taxon>Tracheophyta</taxon>
        <taxon>Spermatophyta</taxon>
        <taxon>Magnoliopsida</taxon>
        <taxon>eudicotyledons</taxon>
        <taxon>Gunneridae</taxon>
        <taxon>Pentapetalae</taxon>
        <taxon>asterids</taxon>
        <taxon>campanulids</taxon>
        <taxon>Asterales</taxon>
        <taxon>Asteraceae</taxon>
        <taxon>Asteroideae</taxon>
        <taxon>Heliantheae alliance</taxon>
        <taxon>Heliantheae</taxon>
        <taxon>Helianthus</taxon>
    </lineage>
</organism>
<dbReference type="Gramene" id="mRNA:HanXRQr2_Chr15g0722231">
    <property type="protein sequence ID" value="CDS:HanXRQr2_Chr15g0722231.1"/>
    <property type="gene ID" value="HanXRQr2_Chr15g0722231"/>
</dbReference>
<protein>
    <submittedName>
        <fullName evidence="1">Uncharacterized protein</fullName>
    </submittedName>
</protein>
<reference evidence="1" key="1">
    <citation type="journal article" date="2017" name="Nature">
        <title>The sunflower genome provides insights into oil metabolism, flowering and Asterid evolution.</title>
        <authorList>
            <person name="Badouin H."/>
            <person name="Gouzy J."/>
            <person name="Grassa C.J."/>
            <person name="Murat F."/>
            <person name="Staton S.E."/>
            <person name="Cottret L."/>
            <person name="Lelandais-Briere C."/>
            <person name="Owens G.L."/>
            <person name="Carrere S."/>
            <person name="Mayjonade B."/>
            <person name="Legrand L."/>
            <person name="Gill N."/>
            <person name="Kane N.C."/>
            <person name="Bowers J.E."/>
            <person name="Hubner S."/>
            <person name="Bellec A."/>
            <person name="Berard A."/>
            <person name="Berges H."/>
            <person name="Blanchet N."/>
            <person name="Boniface M.C."/>
            <person name="Brunel D."/>
            <person name="Catrice O."/>
            <person name="Chaidir N."/>
            <person name="Claudel C."/>
            <person name="Donnadieu C."/>
            <person name="Faraut T."/>
            <person name="Fievet G."/>
            <person name="Helmstetter N."/>
            <person name="King M."/>
            <person name="Knapp S.J."/>
            <person name="Lai Z."/>
            <person name="Le Paslier M.C."/>
            <person name="Lippi Y."/>
            <person name="Lorenzon L."/>
            <person name="Mandel J.R."/>
            <person name="Marage G."/>
            <person name="Marchand G."/>
            <person name="Marquand E."/>
            <person name="Bret-Mestries E."/>
            <person name="Morien E."/>
            <person name="Nambeesan S."/>
            <person name="Nguyen T."/>
            <person name="Pegot-Espagnet P."/>
            <person name="Pouilly N."/>
            <person name="Raftis F."/>
            <person name="Sallet E."/>
            <person name="Schiex T."/>
            <person name="Thomas J."/>
            <person name="Vandecasteele C."/>
            <person name="Vares D."/>
            <person name="Vear F."/>
            <person name="Vautrin S."/>
            <person name="Crespi M."/>
            <person name="Mangin B."/>
            <person name="Burke J.M."/>
            <person name="Salse J."/>
            <person name="Munos S."/>
            <person name="Vincourt P."/>
            <person name="Rieseberg L.H."/>
            <person name="Langlade N.B."/>
        </authorList>
    </citation>
    <scope>NUCLEOTIDE SEQUENCE</scope>
    <source>
        <tissue evidence="1">Leaves</tissue>
    </source>
</reference>
<proteinExistence type="predicted"/>
<accession>A0A9K3E5Y8</accession>
<name>A0A9K3E5Y8_HELAN</name>
<dbReference type="Proteomes" id="UP000215914">
    <property type="component" value="Unassembled WGS sequence"/>
</dbReference>
<dbReference type="EMBL" id="MNCJ02000330">
    <property type="protein sequence ID" value="KAF5767012.1"/>
    <property type="molecule type" value="Genomic_DNA"/>
</dbReference>
<evidence type="ECO:0000313" key="2">
    <source>
        <dbReference type="Proteomes" id="UP000215914"/>
    </source>
</evidence>
<reference evidence="1" key="2">
    <citation type="submission" date="2020-06" db="EMBL/GenBank/DDBJ databases">
        <title>Helianthus annuus Genome sequencing and assembly Release 2.</title>
        <authorList>
            <person name="Gouzy J."/>
            <person name="Langlade N."/>
            <person name="Munos S."/>
        </authorList>
    </citation>
    <scope>NUCLEOTIDE SEQUENCE</scope>
    <source>
        <tissue evidence="1">Leaves</tissue>
    </source>
</reference>
<sequence length="51" mass="5331">MLVVGCGCRGQMLVVGLSGGEMSCGVCGGGGGLIECMEVVVVVRWGAWRWW</sequence>
<dbReference type="AlphaFoldDB" id="A0A9K3E5Y8"/>
<evidence type="ECO:0000313" key="1">
    <source>
        <dbReference type="EMBL" id="KAF5767012.1"/>
    </source>
</evidence>
<comment type="caution">
    <text evidence="1">The sequence shown here is derived from an EMBL/GenBank/DDBJ whole genome shotgun (WGS) entry which is preliminary data.</text>
</comment>
<gene>
    <name evidence="1" type="ORF">HanXRQr2_Chr15g0722231</name>
</gene>
<keyword evidence="2" id="KW-1185">Reference proteome</keyword>